<dbReference type="PANTHER" id="PTHR36649">
    <property type="entry name" value="UBIQUITIN-LIKE DOMAIN-CONTAINING PROTEIN"/>
    <property type="match status" value="1"/>
</dbReference>
<dbReference type="EMBL" id="PQFF01000197">
    <property type="protein sequence ID" value="RHZ75644.1"/>
    <property type="molecule type" value="Genomic_DNA"/>
</dbReference>
<dbReference type="SUPFAM" id="SSF54236">
    <property type="entry name" value="Ubiquitin-like"/>
    <property type="match status" value="1"/>
</dbReference>
<dbReference type="Proteomes" id="UP000266861">
    <property type="component" value="Unassembled WGS sequence"/>
</dbReference>
<dbReference type="AlphaFoldDB" id="A0A397IRA7"/>
<accession>A0A397IRA7</accession>
<dbReference type="Gene3D" id="3.10.20.90">
    <property type="entry name" value="Phosphatidylinositol 3-kinase Catalytic Subunit, Chain A, domain 1"/>
    <property type="match status" value="1"/>
</dbReference>
<reference evidence="2 3" key="1">
    <citation type="submission" date="2018-08" db="EMBL/GenBank/DDBJ databases">
        <title>Genome and evolution of the arbuscular mycorrhizal fungus Diversispora epigaea (formerly Glomus versiforme) and its bacterial endosymbionts.</title>
        <authorList>
            <person name="Sun X."/>
            <person name="Fei Z."/>
            <person name="Harrison M."/>
        </authorList>
    </citation>
    <scope>NUCLEOTIDE SEQUENCE [LARGE SCALE GENOMIC DNA]</scope>
    <source>
        <strain evidence="2 3">IT104</strain>
    </source>
</reference>
<dbReference type="InterPro" id="IPR029071">
    <property type="entry name" value="Ubiquitin-like_domsf"/>
</dbReference>
<keyword evidence="3" id="KW-1185">Reference proteome</keyword>
<dbReference type="InterPro" id="IPR000626">
    <property type="entry name" value="Ubiquitin-like_dom"/>
</dbReference>
<dbReference type="PRINTS" id="PR00348">
    <property type="entry name" value="UBIQUITIN"/>
</dbReference>
<gene>
    <name evidence="2" type="ORF">Glove_212g69</name>
</gene>
<dbReference type="OrthoDB" id="428577at2759"/>
<dbReference type="PANTHER" id="PTHR36649:SF28">
    <property type="entry name" value="UBIQUITIN-LIKE DOMAIN-CONTAINING PROTEIN"/>
    <property type="match status" value="1"/>
</dbReference>
<protein>
    <recommendedName>
        <fullName evidence="1">Ubiquitin-like domain-containing protein</fullName>
    </recommendedName>
</protein>
<sequence length="175" mass="20411">MFFKKFEQFLLVKCDFGYRGSALRSEKKGEKEFQERQAHHDGSIYNQVDLVDLHSFHQFNLVGGIVDADHAEQSDTIDYLKLKIRDIEDIPLDQQRLIVEHQQLENGLKTDLYYISFCACVVKEIGGIQYQRPCGWRRFAVKVSGKYDDDKWLGTDKNSWPVSYHGTAKNRMSIQ</sequence>
<proteinExistence type="predicted"/>
<feature type="domain" description="Ubiquitin-like" evidence="1">
    <location>
        <begin position="72"/>
        <end position="106"/>
    </location>
</feature>
<organism evidence="2 3">
    <name type="scientific">Diversispora epigaea</name>
    <dbReference type="NCBI Taxonomy" id="1348612"/>
    <lineage>
        <taxon>Eukaryota</taxon>
        <taxon>Fungi</taxon>
        <taxon>Fungi incertae sedis</taxon>
        <taxon>Mucoromycota</taxon>
        <taxon>Glomeromycotina</taxon>
        <taxon>Glomeromycetes</taxon>
        <taxon>Diversisporales</taxon>
        <taxon>Diversisporaceae</taxon>
        <taxon>Diversispora</taxon>
    </lineage>
</organism>
<evidence type="ECO:0000313" key="3">
    <source>
        <dbReference type="Proteomes" id="UP000266861"/>
    </source>
</evidence>
<evidence type="ECO:0000313" key="2">
    <source>
        <dbReference type="EMBL" id="RHZ75644.1"/>
    </source>
</evidence>
<dbReference type="InterPro" id="IPR019956">
    <property type="entry name" value="Ubiquitin_dom"/>
</dbReference>
<comment type="caution">
    <text evidence="2">The sequence shown here is derived from an EMBL/GenBank/DDBJ whole genome shotgun (WGS) entry which is preliminary data.</text>
</comment>
<name>A0A397IRA7_9GLOM</name>
<evidence type="ECO:0000259" key="1">
    <source>
        <dbReference type="PROSITE" id="PS50053"/>
    </source>
</evidence>
<dbReference type="PROSITE" id="PS50053">
    <property type="entry name" value="UBIQUITIN_2"/>
    <property type="match status" value="1"/>
</dbReference>
<dbReference type="STRING" id="1348612.A0A397IRA7"/>